<name>A0A1Y2HYT4_9FUNG</name>
<evidence type="ECO:0000256" key="2">
    <source>
        <dbReference type="SAM" id="MobiDB-lite"/>
    </source>
</evidence>
<feature type="coiled-coil region" evidence="1">
    <location>
        <begin position="1482"/>
        <end position="1509"/>
    </location>
</feature>
<feature type="compositionally biased region" description="Polar residues" evidence="2">
    <location>
        <begin position="502"/>
        <end position="517"/>
    </location>
</feature>
<evidence type="ECO:0000256" key="1">
    <source>
        <dbReference type="SAM" id="Coils"/>
    </source>
</evidence>
<gene>
    <name evidence="3" type="ORF">BCR44DRAFT_77217</name>
</gene>
<feature type="compositionally biased region" description="Polar residues" evidence="2">
    <location>
        <begin position="214"/>
        <end position="223"/>
    </location>
</feature>
<organism evidence="3 4">
    <name type="scientific">Catenaria anguillulae PL171</name>
    <dbReference type="NCBI Taxonomy" id="765915"/>
    <lineage>
        <taxon>Eukaryota</taxon>
        <taxon>Fungi</taxon>
        <taxon>Fungi incertae sedis</taxon>
        <taxon>Blastocladiomycota</taxon>
        <taxon>Blastocladiomycetes</taxon>
        <taxon>Blastocladiales</taxon>
        <taxon>Catenariaceae</taxon>
        <taxon>Catenaria</taxon>
    </lineage>
</organism>
<feature type="compositionally biased region" description="Low complexity" evidence="2">
    <location>
        <begin position="974"/>
        <end position="984"/>
    </location>
</feature>
<comment type="caution">
    <text evidence="3">The sequence shown here is derived from an EMBL/GenBank/DDBJ whole genome shotgun (WGS) entry which is preliminary data.</text>
</comment>
<evidence type="ECO:0000313" key="3">
    <source>
        <dbReference type="EMBL" id="ORZ39659.1"/>
    </source>
</evidence>
<feature type="compositionally biased region" description="Low complexity" evidence="2">
    <location>
        <begin position="94"/>
        <end position="107"/>
    </location>
</feature>
<feature type="compositionally biased region" description="Basic and acidic residues" evidence="2">
    <location>
        <begin position="1051"/>
        <end position="1060"/>
    </location>
</feature>
<feature type="compositionally biased region" description="Low complexity" evidence="2">
    <location>
        <begin position="486"/>
        <end position="498"/>
    </location>
</feature>
<feature type="region of interest" description="Disordered" evidence="2">
    <location>
        <begin position="708"/>
        <end position="788"/>
    </location>
</feature>
<reference evidence="3 4" key="1">
    <citation type="submission" date="2016-07" db="EMBL/GenBank/DDBJ databases">
        <title>Pervasive Adenine N6-methylation of Active Genes in Fungi.</title>
        <authorList>
            <consortium name="DOE Joint Genome Institute"/>
            <person name="Mondo S.J."/>
            <person name="Dannebaum R.O."/>
            <person name="Kuo R.C."/>
            <person name="Labutti K."/>
            <person name="Haridas S."/>
            <person name="Kuo A."/>
            <person name="Salamov A."/>
            <person name="Ahrendt S.R."/>
            <person name="Lipzen A."/>
            <person name="Sullivan W."/>
            <person name="Andreopoulos W.B."/>
            <person name="Clum A."/>
            <person name="Lindquist E."/>
            <person name="Daum C."/>
            <person name="Ramamoorthy G.K."/>
            <person name="Gryganskyi A."/>
            <person name="Culley D."/>
            <person name="Magnuson J.K."/>
            <person name="James T.Y."/>
            <person name="O'Malley M.A."/>
            <person name="Stajich J.E."/>
            <person name="Spatafora J.W."/>
            <person name="Visel A."/>
            <person name="Grigoriev I.V."/>
        </authorList>
    </citation>
    <scope>NUCLEOTIDE SEQUENCE [LARGE SCALE GENOMIC DNA]</scope>
    <source>
        <strain evidence="3 4">PL171</strain>
    </source>
</reference>
<feature type="compositionally biased region" description="Low complexity" evidence="2">
    <location>
        <begin position="1129"/>
        <end position="1142"/>
    </location>
</feature>
<keyword evidence="1" id="KW-0175">Coiled coil</keyword>
<dbReference type="Proteomes" id="UP000193411">
    <property type="component" value="Unassembled WGS sequence"/>
</dbReference>
<feature type="compositionally biased region" description="Low complexity" evidence="2">
    <location>
        <begin position="355"/>
        <end position="365"/>
    </location>
</feature>
<feature type="compositionally biased region" description="Low complexity" evidence="2">
    <location>
        <begin position="735"/>
        <end position="751"/>
    </location>
</feature>
<feature type="compositionally biased region" description="Polar residues" evidence="2">
    <location>
        <begin position="756"/>
        <end position="782"/>
    </location>
</feature>
<keyword evidence="4" id="KW-1185">Reference proteome</keyword>
<sequence>MDSSQQQENIGIDQAPPASAAAPAAEQAATTPSKAAKSLGGLNASLKRPSVADHTPHRPHAPDRPLPNTLLSLSAASVLGFGANSSSSPSPQLAGAMAQPATPAAVPGRDQASPAHEAFIHKPFVSSSPPIPAAMANRKPAFSVPEFPVGHTERQETKDNRIAPASPPIPTAIANRKPTFSVPEFPPGQMGEQEANASRVAVSASAPIPKVTANPKTTISGPETTDLEAGECQQEVQVGRTVPASPPIPTAMASRKATFSVPEYPDGQKQEQDSAQDAFIHKSYISNSPPIPTATVNRKPTFSVSEFPVGHKQEEAAMAIAPVSPPIPAALPNRKPMFSVPEFRVGHKEKETAKASHTAAPASAPIPKATANPIPTVSVPGDSQVSDREHKPTAGHTVPASPPIPTAMADRKSTFAVPEYHDSHQVDQEPASDAFIHKTFVSNSPPIPTALANRKPTFSIPEFPPGHTEKLEVKVSRVAPVSPSIPAAAAKGKATTPGPTIPDSQVSEQQPTASRTVPVSPPNPTAMPNPKTTFAVPEFPEGQQEEREPARDAFIHASFTPNSPPIPTALANRKSTFSIPEFPPGHKETQGAKTGRTVPASPPIPTAIANRKPAFSIPEFPDGQKEEQESKAGPAVPLSPPIPTMTSRKPVFSVPEFPDSQMGEQSITNKADEHKVDQAQAAQPPAQTPRHHVMAAALQATPSTVTARLAATGDIPQPDLTTPTPSAQPTPAKPQTPTFTAPRAPTSTSTTKFKRTPSTSTHLLLSARKSTSRLSIQPTEQPSAVKKHSIVALTRAAAAGAFKGPGSPSAAPRTPGKTPATPAHRRVQQAAAAATPRRAMSPGPLEAVERVLREDMDEQMQVDGQGRQGHELDRLSEGSESKSGESETARIEDVLDHVGEARRHMVKRDADEYLAFDQNPQQAHELDPLQGPEPVQDIVDGAWALRAGDHEDQQEQGKMAESKTDNTETQEAETSTPTRTSPSRIASPVTITNKLTTAPAPVKSAAGPRPLAAIMSSFNALRSNPPRSLDVQAPITSKPLGSEPQALAAEPQERNSEQLESRMASYDVLLPPQEQEDSGSSALAASAEPQGTQGTPTSSVVAPAPPSRDLHLQRGADTPDTDAGTPLRSASSVFAQSSFASSPTPAGMEREQRVASTPFRLQSSSVAQAMLAAHTRDMPESPGSPPSRALHEGAQMGVIEEQFDEAMQVQEAQPDHQHDHVREPITKTVSTPAPKQQHVKWSETAMQTSPMPTAASAPLSTPPELASIAVQAQETPASPMSRVRYSERDLERAREELTQDYDAILLAEMNKRDAELEALTAECQRLEKEQNDSVAIIQEADVSLQKLESDLALAQSQLTHERHMRAAAEAEAARERRDRNDQVAALQAKYDQLETEYMRVRVNLQDVTGERDELKRKTMEDAVTITSMLADLKKSEEQAREVRDYARQRLEVANMEVAKCHQTYRLEIGGLRGQLQVALSDKQAAEASARQAATRVQELESIAEELLELVGGQVKDNERKWVEYFSAQVPLPPAGMEDGEDEDL</sequence>
<feature type="compositionally biased region" description="Low complexity" evidence="2">
    <location>
        <begin position="195"/>
        <end position="206"/>
    </location>
</feature>
<evidence type="ECO:0008006" key="5">
    <source>
        <dbReference type="Google" id="ProtNLM"/>
    </source>
</evidence>
<proteinExistence type="predicted"/>
<dbReference type="EMBL" id="MCFL01000005">
    <property type="protein sequence ID" value="ORZ39659.1"/>
    <property type="molecule type" value="Genomic_DNA"/>
</dbReference>
<dbReference type="STRING" id="765915.A0A1Y2HYT4"/>
<feature type="region of interest" description="Disordered" evidence="2">
    <location>
        <begin position="1"/>
        <end position="112"/>
    </location>
</feature>
<feature type="region of interest" description="Disordered" evidence="2">
    <location>
        <begin position="486"/>
        <end position="692"/>
    </location>
</feature>
<feature type="compositionally biased region" description="Basic and acidic residues" evidence="2">
    <location>
        <begin position="544"/>
        <end position="554"/>
    </location>
</feature>
<protein>
    <recommendedName>
        <fullName evidence="5">Transforming acidic coiled-coil-containing protein C-terminal domain-containing protein</fullName>
    </recommendedName>
</protein>
<feature type="region of interest" description="Disordered" evidence="2">
    <location>
        <begin position="1021"/>
        <end position="1192"/>
    </location>
</feature>
<accession>A0A1Y2HYT4</accession>
<feature type="compositionally biased region" description="Basic and acidic residues" evidence="2">
    <location>
        <begin position="50"/>
        <end position="63"/>
    </location>
</feature>
<feature type="coiled-coil region" evidence="1">
    <location>
        <begin position="1309"/>
        <end position="1417"/>
    </location>
</feature>
<feature type="compositionally biased region" description="Low complexity" evidence="2">
    <location>
        <begin position="828"/>
        <end position="839"/>
    </location>
</feature>
<feature type="region of interest" description="Disordered" evidence="2">
    <location>
        <begin position="911"/>
        <end position="1007"/>
    </location>
</feature>
<dbReference type="OrthoDB" id="5600505at2759"/>
<feature type="compositionally biased region" description="Polar residues" evidence="2">
    <location>
        <begin position="1078"/>
        <end position="1094"/>
    </location>
</feature>
<feature type="region of interest" description="Disordered" evidence="2">
    <location>
        <begin position="351"/>
        <end position="408"/>
    </location>
</feature>
<feature type="compositionally biased region" description="Low complexity" evidence="2">
    <location>
        <begin position="14"/>
        <end position="33"/>
    </location>
</feature>
<feature type="compositionally biased region" description="Basic and acidic residues" evidence="2">
    <location>
        <begin position="151"/>
        <end position="161"/>
    </location>
</feature>
<feature type="region of interest" description="Disordered" evidence="2">
    <location>
        <begin position="801"/>
        <end position="896"/>
    </location>
</feature>
<feature type="compositionally biased region" description="Basic and acidic residues" evidence="2">
    <location>
        <begin position="868"/>
        <end position="896"/>
    </location>
</feature>
<feature type="compositionally biased region" description="Basic and acidic residues" evidence="2">
    <location>
        <begin position="947"/>
        <end position="966"/>
    </location>
</feature>
<evidence type="ECO:0000313" key="4">
    <source>
        <dbReference type="Proteomes" id="UP000193411"/>
    </source>
</evidence>
<feature type="region of interest" description="Disordered" evidence="2">
    <location>
        <begin position="144"/>
        <end position="226"/>
    </location>
</feature>